<proteinExistence type="predicted"/>
<accession>A0ABD6BPV1</accession>
<evidence type="ECO:0000259" key="16">
    <source>
        <dbReference type="PROSITE" id="PS50893"/>
    </source>
</evidence>
<dbReference type="PROSITE" id="PS00211">
    <property type="entry name" value="ABC_TRANSPORTER_1"/>
    <property type="match status" value="1"/>
</dbReference>
<dbReference type="InterPro" id="IPR003593">
    <property type="entry name" value="AAA+_ATPase"/>
</dbReference>
<evidence type="ECO:0000256" key="3">
    <source>
        <dbReference type="ARBA" id="ARBA00022475"/>
    </source>
</evidence>
<reference evidence="17 18" key="1">
    <citation type="journal article" date="2019" name="Int. J. Syst. Evol. Microbiol.">
        <title>The Global Catalogue of Microorganisms (GCM) 10K type strain sequencing project: providing services to taxonomists for standard genome sequencing and annotation.</title>
        <authorList>
            <consortium name="The Broad Institute Genomics Platform"/>
            <consortium name="The Broad Institute Genome Sequencing Center for Infectious Disease"/>
            <person name="Wu L."/>
            <person name="Ma J."/>
        </authorList>
    </citation>
    <scope>NUCLEOTIDE SEQUENCE [LARGE SCALE GENOMIC DNA]</scope>
    <source>
        <strain evidence="17 18">CGMCC 1.12859</strain>
    </source>
</reference>
<keyword evidence="7" id="KW-0406">Ion transport</keyword>
<feature type="compositionally biased region" description="Polar residues" evidence="15">
    <location>
        <begin position="7"/>
        <end position="18"/>
    </location>
</feature>
<dbReference type="CDD" id="cd03214">
    <property type="entry name" value="ABC_Iron-Siderophores_B12_Hemin"/>
    <property type="match status" value="1"/>
</dbReference>
<dbReference type="InterPro" id="IPR051535">
    <property type="entry name" value="Siderophore_ABC-ATPase"/>
</dbReference>
<evidence type="ECO:0000256" key="15">
    <source>
        <dbReference type="SAM" id="MobiDB-lite"/>
    </source>
</evidence>
<evidence type="ECO:0000256" key="5">
    <source>
        <dbReference type="ARBA" id="ARBA00022840"/>
    </source>
</evidence>
<keyword evidence="4" id="KW-0547">Nucleotide-binding</keyword>
<dbReference type="RefSeq" id="WP_267646137.1">
    <property type="nucleotide sequence ID" value="NZ_JANHGR010000001.1"/>
</dbReference>
<gene>
    <name evidence="17" type="ORF">ACFSAU_06715</name>
</gene>
<evidence type="ECO:0000256" key="9">
    <source>
        <dbReference type="ARBA" id="ARBA00050590"/>
    </source>
</evidence>
<dbReference type="InterPro" id="IPR003439">
    <property type="entry name" value="ABC_transporter-like_ATP-bd"/>
</dbReference>
<dbReference type="Gene3D" id="3.40.50.300">
    <property type="entry name" value="P-loop containing nucleotide triphosphate hydrolases"/>
    <property type="match status" value="1"/>
</dbReference>
<evidence type="ECO:0000256" key="6">
    <source>
        <dbReference type="ARBA" id="ARBA00023004"/>
    </source>
</evidence>
<evidence type="ECO:0000256" key="12">
    <source>
        <dbReference type="ARBA" id="ARBA00066387"/>
    </source>
</evidence>
<dbReference type="GO" id="GO:0006811">
    <property type="term" value="P:monoatomic ion transport"/>
    <property type="evidence" value="ECO:0007669"/>
    <property type="project" value="UniProtKB-KW"/>
</dbReference>
<keyword evidence="18" id="KW-1185">Reference proteome</keyword>
<evidence type="ECO:0000256" key="7">
    <source>
        <dbReference type="ARBA" id="ARBA00023065"/>
    </source>
</evidence>
<protein>
    <recommendedName>
        <fullName evidence="13">Cobalamin import ATP-binding protein BtuD</fullName>
        <ecNumber evidence="12">7.6.2.8</ecNumber>
    </recommendedName>
    <alternativeName>
        <fullName evidence="14">Vitamin B12-transporting ATPase</fullName>
    </alternativeName>
</protein>
<evidence type="ECO:0000256" key="10">
    <source>
        <dbReference type="ARBA" id="ARBA00058960"/>
    </source>
</evidence>
<dbReference type="PROSITE" id="PS50893">
    <property type="entry name" value="ABC_TRANSPORTER_2"/>
    <property type="match status" value="1"/>
</dbReference>
<dbReference type="InterPro" id="IPR027417">
    <property type="entry name" value="P-loop_NTPase"/>
</dbReference>
<dbReference type="EC" id="7.6.2.8" evidence="12"/>
<evidence type="ECO:0000256" key="2">
    <source>
        <dbReference type="ARBA" id="ARBA00022448"/>
    </source>
</evidence>
<name>A0ABD6BPV1_9EURY</name>
<dbReference type="GO" id="GO:0015420">
    <property type="term" value="F:ABC-type vitamin B12 transporter activity"/>
    <property type="evidence" value="ECO:0007669"/>
    <property type="project" value="UniProtKB-EC"/>
</dbReference>
<keyword evidence="5 17" id="KW-0067">ATP-binding</keyword>
<dbReference type="Proteomes" id="UP001597139">
    <property type="component" value="Unassembled WGS sequence"/>
</dbReference>
<comment type="subcellular location">
    <subcellularLocation>
        <location evidence="1">Cell membrane</location>
        <topology evidence="1">Peripheral membrane protein</topology>
    </subcellularLocation>
</comment>
<keyword evidence="3" id="KW-1003">Cell membrane</keyword>
<dbReference type="GO" id="GO:0005886">
    <property type="term" value="C:plasma membrane"/>
    <property type="evidence" value="ECO:0007669"/>
    <property type="project" value="UniProtKB-SubCell"/>
</dbReference>
<evidence type="ECO:0000313" key="18">
    <source>
        <dbReference type="Proteomes" id="UP001597139"/>
    </source>
</evidence>
<dbReference type="GO" id="GO:0005524">
    <property type="term" value="F:ATP binding"/>
    <property type="evidence" value="ECO:0007669"/>
    <property type="project" value="UniProtKB-KW"/>
</dbReference>
<dbReference type="PANTHER" id="PTHR42771:SF2">
    <property type="entry name" value="IRON(3+)-HYDROXAMATE IMPORT ATP-BINDING PROTEIN FHUC"/>
    <property type="match status" value="1"/>
</dbReference>
<evidence type="ECO:0000256" key="11">
    <source>
        <dbReference type="ARBA" id="ARBA00064420"/>
    </source>
</evidence>
<dbReference type="SUPFAM" id="SSF52540">
    <property type="entry name" value="P-loop containing nucleoside triphosphate hydrolases"/>
    <property type="match status" value="1"/>
</dbReference>
<evidence type="ECO:0000256" key="8">
    <source>
        <dbReference type="ARBA" id="ARBA00023136"/>
    </source>
</evidence>
<dbReference type="InterPro" id="IPR017871">
    <property type="entry name" value="ABC_transporter-like_CS"/>
</dbReference>
<evidence type="ECO:0000256" key="13">
    <source>
        <dbReference type="ARBA" id="ARBA00073649"/>
    </source>
</evidence>
<comment type="caution">
    <text evidence="17">The sequence shown here is derived from an EMBL/GenBank/DDBJ whole genome shotgun (WGS) entry which is preliminary data.</text>
</comment>
<keyword evidence="6" id="KW-0408">Iron</keyword>
<feature type="region of interest" description="Disordered" evidence="15">
    <location>
        <begin position="1"/>
        <end position="32"/>
    </location>
</feature>
<keyword evidence="2" id="KW-0813">Transport</keyword>
<evidence type="ECO:0000256" key="1">
    <source>
        <dbReference type="ARBA" id="ARBA00004202"/>
    </source>
</evidence>
<organism evidence="17 18">
    <name type="scientific">Halolamina litorea</name>
    <dbReference type="NCBI Taxonomy" id="1515593"/>
    <lineage>
        <taxon>Archaea</taxon>
        <taxon>Methanobacteriati</taxon>
        <taxon>Methanobacteriota</taxon>
        <taxon>Stenosarchaea group</taxon>
        <taxon>Halobacteria</taxon>
        <taxon>Halobacteriales</taxon>
        <taxon>Haloferacaceae</taxon>
    </lineage>
</organism>
<dbReference type="AlphaFoldDB" id="A0ABD6BPV1"/>
<feature type="domain" description="ABC transporter" evidence="16">
    <location>
        <begin position="33"/>
        <end position="270"/>
    </location>
</feature>
<dbReference type="PANTHER" id="PTHR42771">
    <property type="entry name" value="IRON(3+)-HYDROXAMATE IMPORT ATP-BINDING PROTEIN FHUC"/>
    <property type="match status" value="1"/>
</dbReference>
<evidence type="ECO:0000256" key="4">
    <source>
        <dbReference type="ARBA" id="ARBA00022741"/>
    </source>
</evidence>
<sequence length="290" mass="30854">MSKGEPTDTTGGIDTNTEGGLDADADGPSPPELEAKELALSYDAGEPVVELDRLTVPAGEVTALVGPNGSGKSTLLKSMNAELTPESGTVYFDGDDVQSYGTSELATKLGLLAQQNDAPASTTVRDLAAHGRYPHRGFFEGLSEADHEAIDRALERVGIEDLGDRPVGGLSGGQQQLAWLAMTFAQETDALLLDEPTTYLDLHHQLRVLRAARQLNEERGVTVCVVLHDIGQAARFADNLIALKDGTPYEWGPPDEVVTPDLLEEVFGVEAEVGFGPEGPTIVPRKPVEE</sequence>
<evidence type="ECO:0000313" key="17">
    <source>
        <dbReference type="EMBL" id="MFD1567179.1"/>
    </source>
</evidence>
<comment type="subunit">
    <text evidence="11">The complex is composed of two ATP-binding proteins (BtuD), two transmembrane proteins (BtuC) and a solute-binding protein (BtuF).</text>
</comment>
<dbReference type="Pfam" id="PF00005">
    <property type="entry name" value="ABC_tran"/>
    <property type="match status" value="1"/>
</dbReference>
<dbReference type="EMBL" id="JBHUCZ010000003">
    <property type="protein sequence ID" value="MFD1567179.1"/>
    <property type="molecule type" value="Genomic_DNA"/>
</dbReference>
<dbReference type="SMART" id="SM00382">
    <property type="entry name" value="AAA"/>
    <property type="match status" value="1"/>
</dbReference>
<evidence type="ECO:0000256" key="14">
    <source>
        <dbReference type="ARBA" id="ARBA00077139"/>
    </source>
</evidence>
<dbReference type="FunFam" id="3.40.50.300:FF:000134">
    <property type="entry name" value="Iron-enterobactin ABC transporter ATP-binding protein"/>
    <property type="match status" value="1"/>
</dbReference>
<comment type="catalytic activity">
    <reaction evidence="9">
        <text>an R-cob(III)alamin(out) + ATP + H2O = an R-cob(III)alamin(in) + ADP + phosphate + H(+)</text>
        <dbReference type="Rhea" id="RHEA:17873"/>
        <dbReference type="ChEBI" id="CHEBI:15377"/>
        <dbReference type="ChEBI" id="CHEBI:15378"/>
        <dbReference type="ChEBI" id="CHEBI:30616"/>
        <dbReference type="ChEBI" id="CHEBI:43474"/>
        <dbReference type="ChEBI" id="CHEBI:140785"/>
        <dbReference type="ChEBI" id="CHEBI:456216"/>
        <dbReference type="EC" id="7.6.2.8"/>
    </reaction>
</comment>
<comment type="function">
    <text evidence="10">Required for corrinoid utilization. Probably part of the ABC transporter complex BtuCDF involved in cobalamin (vitamin B12) import. Probably responsible for energy coupling to the transport system.</text>
</comment>
<keyword evidence="8" id="KW-0472">Membrane</keyword>